<organism evidence="2 3">
    <name type="scientific">Paenibacillus chibensis</name>
    <dbReference type="NCBI Taxonomy" id="59846"/>
    <lineage>
        <taxon>Bacteria</taxon>
        <taxon>Bacillati</taxon>
        <taxon>Bacillota</taxon>
        <taxon>Bacilli</taxon>
        <taxon>Bacillales</taxon>
        <taxon>Paenibacillaceae</taxon>
        <taxon>Paenibacillus</taxon>
    </lineage>
</organism>
<keyword evidence="1" id="KW-0812">Transmembrane</keyword>
<accession>A0ABU6PY08</accession>
<keyword evidence="1" id="KW-1133">Transmembrane helix</keyword>
<evidence type="ECO:0000256" key="1">
    <source>
        <dbReference type="SAM" id="Phobius"/>
    </source>
</evidence>
<comment type="caution">
    <text evidence="2">The sequence shown here is derived from an EMBL/GenBank/DDBJ whole genome shotgun (WGS) entry which is preliminary data.</text>
</comment>
<dbReference type="Proteomes" id="UP001343257">
    <property type="component" value="Unassembled WGS sequence"/>
</dbReference>
<reference evidence="2 3" key="1">
    <citation type="submission" date="2023-03" db="EMBL/GenBank/DDBJ databases">
        <title>Bacillus Genome Sequencing.</title>
        <authorList>
            <person name="Dunlap C."/>
        </authorList>
    </citation>
    <scope>NUCLEOTIDE SEQUENCE [LARGE SCALE GENOMIC DNA]</scope>
    <source>
        <strain evidence="2 3">NRS-52</strain>
    </source>
</reference>
<name>A0ABU6PY08_9BACL</name>
<feature type="transmembrane region" description="Helical" evidence="1">
    <location>
        <begin position="40"/>
        <end position="61"/>
    </location>
</feature>
<proteinExistence type="predicted"/>
<gene>
    <name evidence="2" type="ORF">P9847_20900</name>
</gene>
<dbReference type="EMBL" id="JARTLD010000054">
    <property type="protein sequence ID" value="MED5019756.1"/>
    <property type="molecule type" value="Genomic_DNA"/>
</dbReference>
<sequence>MSDPKKQLLLNLFVCSPILALAWAIAATRMEDDSLMDMGPFIPAVLVFLVLFPYYICLSLLHYGVMRLFRSTAVAVAVMNAAGLLLSGIASMFIFKDAFWPLYSGVFLFSAFTLTGFLRQV</sequence>
<feature type="transmembrane region" description="Helical" evidence="1">
    <location>
        <begin position="100"/>
        <end position="118"/>
    </location>
</feature>
<evidence type="ECO:0000313" key="2">
    <source>
        <dbReference type="EMBL" id="MED5019756.1"/>
    </source>
</evidence>
<feature type="transmembrane region" description="Helical" evidence="1">
    <location>
        <begin position="73"/>
        <end position="94"/>
    </location>
</feature>
<dbReference type="RefSeq" id="WP_328280891.1">
    <property type="nucleotide sequence ID" value="NZ_JARTLD010000054.1"/>
</dbReference>
<evidence type="ECO:0000313" key="3">
    <source>
        <dbReference type="Proteomes" id="UP001343257"/>
    </source>
</evidence>
<keyword evidence="3" id="KW-1185">Reference proteome</keyword>
<keyword evidence="1" id="KW-0472">Membrane</keyword>
<protein>
    <submittedName>
        <fullName evidence="2">Uncharacterized protein</fullName>
    </submittedName>
</protein>